<evidence type="ECO:0000313" key="2">
    <source>
        <dbReference type="Proteomes" id="UP001178148"/>
    </source>
</evidence>
<dbReference type="Proteomes" id="UP001178148">
    <property type="component" value="Unassembled WGS sequence"/>
</dbReference>
<dbReference type="AlphaFoldDB" id="A0AA90NV83"/>
<name>A0AA90NV83_9GAMM</name>
<accession>A0AA90NV83</accession>
<organism evidence="1 2">
    <name type="scientific">Candidatus Endonucleibacter bathymodioli</name>
    <dbReference type="NCBI Taxonomy" id="539814"/>
    <lineage>
        <taxon>Bacteria</taxon>
        <taxon>Pseudomonadati</taxon>
        <taxon>Pseudomonadota</taxon>
        <taxon>Gammaproteobacteria</taxon>
        <taxon>Oceanospirillales</taxon>
        <taxon>Endozoicomonadaceae</taxon>
        <taxon>Candidatus Endonucleibacter</taxon>
    </lineage>
</organism>
<evidence type="ECO:0000313" key="1">
    <source>
        <dbReference type="EMBL" id="MDP0589657.1"/>
    </source>
</evidence>
<reference evidence="1 2" key="1">
    <citation type="journal article" date="2023" name="bioRxiv">
        <title>An intranuclear bacterial parasite of deep-sea mussels expresses apoptosis inhibitors acquired from its host.</title>
        <authorList>
            <person name="Gonzalez Porras M.A."/>
            <person name="Assie A."/>
            <person name="Tietjen M."/>
            <person name="Violette M."/>
            <person name="Kleiner M."/>
            <person name="Gruber-Vodicka H."/>
            <person name="Dubilier N."/>
            <person name="Leisch N."/>
        </authorList>
    </citation>
    <scope>NUCLEOTIDE SEQUENCE [LARGE SCALE GENOMIC DNA]</scope>
    <source>
        <strain evidence="1">IAP13</strain>
    </source>
</reference>
<dbReference type="EMBL" id="JASXSV010000018">
    <property type="protein sequence ID" value="MDP0589657.1"/>
    <property type="molecule type" value="Genomic_DNA"/>
</dbReference>
<gene>
    <name evidence="1" type="ORF">QS748_10890</name>
</gene>
<keyword evidence="2" id="KW-1185">Reference proteome</keyword>
<comment type="caution">
    <text evidence="1">The sequence shown here is derived from an EMBL/GenBank/DDBJ whole genome shotgun (WGS) entry which is preliminary data.</text>
</comment>
<sequence>MNLHDFLKNIMWLERDDGENNSIKKKIFFDSRHYQKYYGLYSVLSLRYYKGQSVTSFVKWIIYNEPAKVIS</sequence>
<proteinExistence type="predicted"/>
<protein>
    <submittedName>
        <fullName evidence="1">Uncharacterized protein</fullName>
    </submittedName>
</protein>